<name>A0A512N340_9HYPH</name>
<sequence>MVDKKGANGKERRLRSRDWFDAPGDPTMAALYLERYLNFGLTLAELHSNRPIIGIAQTGSDLSPCNRHHLQLAERVRDGIRDAGGIPIEFPVHPIQETGKRPTAALDRNLAYLSLVESLYGYFFDGVVLTTGCDKTTPAMIMGACTVNIPSIVLSGGPMLDGHYAGGLAGSGTVVWYARQELAAGRIDLKQFLEMVASSAPSVGHCNTMGTALSMNSMAEALGLSLTGCAAIPGPYRERGQMAYETGKRIVDMVWEDLKPSDILTRKAFENAIVAASALGASTNCPPHVNAIARHIGVKLDNADWDKVGYDIPLLVNCMPAGKYLGEAFHRAGGVPTVMAELLKKKKGHGDALTVTGKTMAENVATAKPADGDVIKSYDKPMLGQAGFAVLSGNLFDSAIMKTSVISDEFRKKYLERPGDRDAFEGTAIVFEGPEDYHHRINDPALPIDENSILFIRNVGPVGYPGAAEVVNMLPPDRLVKGGVLLLPCVGDGRQSGTSASPSILNASPEAAVGGGLALLKTGDKVRVDIGKRRADILIPEKELAERKAAWKPHVKESQTPWQELQRKFVGQLASGACLDFAVNYQRIVETKGVPRHSH</sequence>
<dbReference type="AlphaFoldDB" id="A0A512N340"/>
<dbReference type="EMBL" id="BKAJ01000010">
    <property type="protein sequence ID" value="GEP53410.1"/>
    <property type="molecule type" value="Genomic_DNA"/>
</dbReference>
<feature type="domain" description="Dihydroxy-acid/6-phosphogluconate dehydratase C-terminal" evidence="7">
    <location>
        <begin position="373"/>
        <end position="577"/>
    </location>
</feature>
<organism evidence="8 9">
    <name type="scientific">Reyranella soli</name>
    <dbReference type="NCBI Taxonomy" id="1230389"/>
    <lineage>
        <taxon>Bacteria</taxon>
        <taxon>Pseudomonadati</taxon>
        <taxon>Pseudomonadota</taxon>
        <taxon>Alphaproteobacteria</taxon>
        <taxon>Hyphomicrobiales</taxon>
        <taxon>Reyranellaceae</taxon>
        <taxon>Reyranella</taxon>
    </lineage>
</organism>
<dbReference type="GO" id="GO:0046872">
    <property type="term" value="F:metal ion binding"/>
    <property type="evidence" value="ECO:0007669"/>
    <property type="project" value="UniProtKB-KW"/>
</dbReference>
<keyword evidence="4" id="KW-0411">Iron-sulfur</keyword>
<dbReference type="RefSeq" id="WP_147146030.1">
    <property type="nucleotide sequence ID" value="NZ_BKAJ01000010.1"/>
</dbReference>
<evidence type="ECO:0000256" key="1">
    <source>
        <dbReference type="ARBA" id="ARBA00006486"/>
    </source>
</evidence>
<keyword evidence="3" id="KW-0408">Iron</keyword>
<evidence type="ECO:0000256" key="5">
    <source>
        <dbReference type="ARBA" id="ARBA00023239"/>
    </source>
</evidence>
<evidence type="ECO:0000256" key="3">
    <source>
        <dbReference type="ARBA" id="ARBA00023004"/>
    </source>
</evidence>
<dbReference type="SUPFAM" id="SSF52016">
    <property type="entry name" value="LeuD/IlvD-like"/>
    <property type="match status" value="1"/>
</dbReference>
<dbReference type="GO" id="GO:0016836">
    <property type="term" value="F:hydro-lyase activity"/>
    <property type="evidence" value="ECO:0007669"/>
    <property type="project" value="UniProtKB-ARBA"/>
</dbReference>
<evidence type="ECO:0000259" key="6">
    <source>
        <dbReference type="Pfam" id="PF00920"/>
    </source>
</evidence>
<evidence type="ECO:0000313" key="9">
    <source>
        <dbReference type="Proteomes" id="UP000321058"/>
    </source>
</evidence>
<dbReference type="NCBIfam" id="NF004784">
    <property type="entry name" value="PRK06131.1"/>
    <property type="match status" value="1"/>
</dbReference>
<protein>
    <submittedName>
        <fullName evidence="8">Dihydroxy-acid dehydratase</fullName>
    </submittedName>
</protein>
<dbReference type="InterPro" id="IPR037237">
    <property type="entry name" value="IlvD/EDD_N"/>
</dbReference>
<evidence type="ECO:0000256" key="4">
    <source>
        <dbReference type="ARBA" id="ARBA00023014"/>
    </source>
</evidence>
<dbReference type="Proteomes" id="UP000321058">
    <property type="component" value="Unassembled WGS sequence"/>
</dbReference>
<proteinExistence type="inferred from homology"/>
<dbReference type="Gene3D" id="3.50.30.80">
    <property type="entry name" value="IlvD/EDD C-terminal domain-like"/>
    <property type="match status" value="1"/>
</dbReference>
<evidence type="ECO:0000259" key="7">
    <source>
        <dbReference type="Pfam" id="PF24877"/>
    </source>
</evidence>
<reference evidence="8 9" key="1">
    <citation type="submission" date="2019-07" db="EMBL/GenBank/DDBJ databases">
        <title>Whole genome shotgun sequence of Reyranella soli NBRC 108950.</title>
        <authorList>
            <person name="Hosoyama A."/>
            <person name="Uohara A."/>
            <person name="Ohji S."/>
            <person name="Ichikawa N."/>
        </authorList>
    </citation>
    <scope>NUCLEOTIDE SEQUENCE [LARGE SCALE GENOMIC DNA]</scope>
    <source>
        <strain evidence="8 9">NBRC 108950</strain>
    </source>
</reference>
<dbReference type="InterPro" id="IPR000581">
    <property type="entry name" value="ILV_EDD_N"/>
</dbReference>
<evidence type="ECO:0000256" key="2">
    <source>
        <dbReference type="ARBA" id="ARBA00022723"/>
    </source>
</evidence>
<comment type="caution">
    <text evidence="8">The sequence shown here is derived from an EMBL/GenBank/DDBJ whole genome shotgun (WGS) entry which is preliminary data.</text>
</comment>
<dbReference type="PROSITE" id="PS00886">
    <property type="entry name" value="ILVD_EDD_1"/>
    <property type="match status" value="1"/>
</dbReference>
<dbReference type="PANTHER" id="PTHR43183:SF1">
    <property type="entry name" value="HYPOTHETICAL DIHYDROXY-ACID DEHYDRATASE (EUROFUNG)-RELATED"/>
    <property type="match status" value="1"/>
</dbReference>
<keyword evidence="2" id="KW-0479">Metal-binding</keyword>
<evidence type="ECO:0000313" key="8">
    <source>
        <dbReference type="EMBL" id="GEP53410.1"/>
    </source>
</evidence>
<dbReference type="GO" id="GO:0051536">
    <property type="term" value="F:iron-sulfur cluster binding"/>
    <property type="evidence" value="ECO:0007669"/>
    <property type="project" value="UniProtKB-KW"/>
</dbReference>
<dbReference type="InterPro" id="IPR052352">
    <property type="entry name" value="Sugar_Degrad_Dehydratases"/>
</dbReference>
<keyword evidence="9" id="KW-1185">Reference proteome</keyword>
<dbReference type="Pfam" id="PF24877">
    <property type="entry name" value="ILV_EDD_C"/>
    <property type="match status" value="1"/>
</dbReference>
<feature type="domain" description="Dihydroxy-acid/6-phosphogluconate dehydratase N-terminal" evidence="6">
    <location>
        <begin position="50"/>
        <end position="363"/>
    </location>
</feature>
<dbReference type="InterPro" id="IPR042096">
    <property type="entry name" value="Dihydro-acid_dehy_C"/>
</dbReference>
<gene>
    <name evidence="8" type="ORF">RSO01_05760</name>
</gene>
<dbReference type="OrthoDB" id="9807077at2"/>
<accession>A0A512N340</accession>
<dbReference type="SUPFAM" id="SSF143975">
    <property type="entry name" value="IlvD/EDD N-terminal domain-like"/>
    <property type="match status" value="1"/>
</dbReference>
<dbReference type="PANTHER" id="PTHR43183">
    <property type="entry name" value="HYPOTHETICAL DIHYDROXYACID DEHYDRATASE (EUROFUNG)-RELATED"/>
    <property type="match status" value="1"/>
</dbReference>
<dbReference type="InterPro" id="IPR020558">
    <property type="entry name" value="DiOHA_6PGluconate_deHydtase_CS"/>
</dbReference>
<dbReference type="InterPro" id="IPR056740">
    <property type="entry name" value="ILV_EDD_C"/>
</dbReference>
<keyword evidence="5" id="KW-0456">Lyase</keyword>
<dbReference type="NCBIfam" id="NF009560">
    <property type="entry name" value="PRK13017.1"/>
    <property type="match status" value="1"/>
</dbReference>
<comment type="similarity">
    <text evidence="1">Belongs to the IlvD/Edd family.</text>
</comment>
<dbReference type="Pfam" id="PF00920">
    <property type="entry name" value="ILVD_EDD_N"/>
    <property type="match status" value="1"/>
</dbReference>